<dbReference type="SUPFAM" id="SSF52058">
    <property type="entry name" value="L domain-like"/>
    <property type="match status" value="1"/>
</dbReference>
<accession>A0A3P8AAL9</accession>
<dbReference type="CDD" id="cd00054">
    <property type="entry name" value="EGF_CA"/>
    <property type="match status" value="5"/>
</dbReference>
<dbReference type="SMART" id="SM00179">
    <property type="entry name" value="EGF_CA"/>
    <property type="match status" value="5"/>
</dbReference>
<feature type="disulfide bond" evidence="11">
    <location>
        <begin position="389"/>
        <end position="399"/>
    </location>
</feature>
<dbReference type="GO" id="GO:0005886">
    <property type="term" value="C:plasma membrane"/>
    <property type="evidence" value="ECO:0007669"/>
    <property type="project" value="TreeGrafter"/>
</dbReference>
<proteinExistence type="predicted"/>
<feature type="disulfide bond" evidence="11">
    <location>
        <begin position="632"/>
        <end position="641"/>
    </location>
</feature>
<feature type="domain" description="EGF-like" evidence="14">
    <location>
        <begin position="187"/>
        <end position="222"/>
    </location>
</feature>
<evidence type="ECO:0000256" key="4">
    <source>
        <dbReference type="ARBA" id="ARBA00022536"/>
    </source>
</evidence>
<dbReference type="InterPro" id="IPR006207">
    <property type="entry name" value="Cys_knot_C"/>
</dbReference>
<evidence type="ECO:0000256" key="6">
    <source>
        <dbReference type="ARBA" id="ARBA00022729"/>
    </source>
</evidence>
<feature type="domain" description="EGF-like" evidence="14">
    <location>
        <begin position="224"/>
        <end position="261"/>
    </location>
</feature>
<dbReference type="InterPro" id="IPR001611">
    <property type="entry name" value="Leu-rich_rpt"/>
</dbReference>
<dbReference type="PROSITE" id="PS00010">
    <property type="entry name" value="ASX_HYDROXYL"/>
    <property type="match status" value="2"/>
</dbReference>
<dbReference type="InterPro" id="IPR003591">
    <property type="entry name" value="Leu-rich_rpt_typical-subtyp"/>
</dbReference>
<dbReference type="PRINTS" id="PR00010">
    <property type="entry name" value="EGFBLOOD"/>
</dbReference>
<dbReference type="OrthoDB" id="283575at2759"/>
<feature type="disulfide bond" evidence="11">
    <location>
        <begin position="326"/>
        <end position="335"/>
    </location>
</feature>
<feature type="domain" description="Laminin G" evidence="13">
    <location>
        <begin position="425"/>
        <end position="601"/>
    </location>
</feature>
<dbReference type="PROSITE" id="PS50026">
    <property type="entry name" value="EGF_3"/>
    <property type="match status" value="7"/>
</dbReference>
<feature type="domain" description="EGF-like" evidence="14">
    <location>
        <begin position="604"/>
        <end position="642"/>
    </location>
</feature>
<dbReference type="InterPro" id="IPR000152">
    <property type="entry name" value="EGF-type_Asp/Asn_hydroxyl_site"/>
</dbReference>
<dbReference type="PROSITE" id="PS01187">
    <property type="entry name" value="EGF_CA"/>
    <property type="match status" value="2"/>
</dbReference>
<evidence type="ECO:0000259" key="14">
    <source>
        <dbReference type="PROSITE" id="PS50026"/>
    </source>
</evidence>
<evidence type="ECO:0000256" key="5">
    <source>
        <dbReference type="ARBA" id="ARBA00022614"/>
    </source>
</evidence>
<dbReference type="InterPro" id="IPR013032">
    <property type="entry name" value="EGF-like_CS"/>
</dbReference>
<dbReference type="AlphaFoldDB" id="A0A3P8AAL9"/>
<keyword evidence="6" id="KW-0732">Signal</keyword>
<keyword evidence="4 11" id="KW-0245">EGF-like domain</keyword>
<dbReference type="FunFam" id="2.10.25.10:FF:000045">
    <property type="entry name" value="Slit guidance ligand 2"/>
    <property type="match status" value="1"/>
</dbReference>
<dbReference type="SUPFAM" id="SSF57196">
    <property type="entry name" value="EGF/Laminin"/>
    <property type="match status" value="3"/>
</dbReference>
<dbReference type="Gene3D" id="2.60.120.200">
    <property type="match status" value="1"/>
</dbReference>
<dbReference type="GO" id="GO:0009986">
    <property type="term" value="C:cell surface"/>
    <property type="evidence" value="ECO:0007669"/>
    <property type="project" value="TreeGrafter"/>
</dbReference>
<dbReference type="EMBL" id="UZAM01009984">
    <property type="protein sequence ID" value="VDP10642.1"/>
    <property type="molecule type" value="Genomic_DNA"/>
</dbReference>
<evidence type="ECO:0000256" key="1">
    <source>
        <dbReference type="ARBA" id="ARBA00004613"/>
    </source>
</evidence>
<evidence type="ECO:0000313" key="15">
    <source>
        <dbReference type="EMBL" id="VDP10642.1"/>
    </source>
</evidence>
<comment type="subcellular location">
    <subcellularLocation>
        <location evidence="1">Secreted</location>
    </subcellularLocation>
</comment>
<dbReference type="PROSITE" id="PS50025">
    <property type="entry name" value="LAM_G_DOMAIN"/>
    <property type="match status" value="1"/>
</dbReference>
<keyword evidence="3" id="KW-0964">Secreted</keyword>
<evidence type="ECO:0000256" key="7">
    <source>
        <dbReference type="ARBA" id="ARBA00022737"/>
    </source>
</evidence>
<evidence type="ECO:0000313" key="16">
    <source>
        <dbReference type="Proteomes" id="UP000270296"/>
    </source>
</evidence>
<dbReference type="SMART" id="SM00013">
    <property type="entry name" value="LRRNT"/>
    <property type="match status" value="1"/>
</dbReference>
<feature type="domain" description="CTCK" evidence="12">
    <location>
        <begin position="648"/>
        <end position="719"/>
    </location>
</feature>
<protein>
    <recommendedName>
        <fullName evidence="17">Protein slit</fullName>
    </recommendedName>
</protein>
<feature type="disulfide bond" evidence="11">
    <location>
        <begin position="412"/>
        <end position="421"/>
    </location>
</feature>
<dbReference type="Gene3D" id="3.80.10.10">
    <property type="entry name" value="Ribonuclease Inhibitor"/>
    <property type="match status" value="1"/>
</dbReference>
<name>A0A3P8AAL9_9BILA</name>
<dbReference type="Proteomes" id="UP000270296">
    <property type="component" value="Unassembled WGS sequence"/>
</dbReference>
<dbReference type="Pfam" id="PF00008">
    <property type="entry name" value="EGF"/>
    <property type="match status" value="2"/>
</dbReference>
<dbReference type="InterPro" id="IPR013320">
    <property type="entry name" value="ConA-like_dom_sf"/>
</dbReference>
<feature type="disulfide bond" evidence="11">
    <location>
        <begin position="364"/>
        <end position="373"/>
    </location>
</feature>
<feature type="domain" description="EGF-like" evidence="14">
    <location>
        <begin position="338"/>
        <end position="374"/>
    </location>
</feature>
<dbReference type="SUPFAM" id="SSF49899">
    <property type="entry name" value="Concanavalin A-like lectins/glucanases"/>
    <property type="match status" value="1"/>
</dbReference>
<evidence type="ECO:0000256" key="10">
    <source>
        <dbReference type="ARBA" id="ARBA00023180"/>
    </source>
</evidence>
<dbReference type="InterPro" id="IPR032675">
    <property type="entry name" value="LRR_dom_sf"/>
</dbReference>
<dbReference type="SUPFAM" id="SSF57184">
    <property type="entry name" value="Growth factor receptor domain"/>
    <property type="match status" value="1"/>
</dbReference>
<dbReference type="PROSITE" id="PS00022">
    <property type="entry name" value="EGF_1"/>
    <property type="match status" value="6"/>
</dbReference>
<feature type="disulfide bond" evidence="11">
    <location>
        <begin position="212"/>
        <end position="221"/>
    </location>
</feature>
<evidence type="ECO:0000259" key="12">
    <source>
        <dbReference type="PROSITE" id="PS01225"/>
    </source>
</evidence>
<keyword evidence="16" id="KW-1185">Reference proteome</keyword>
<keyword evidence="2" id="KW-0217">Developmental protein</keyword>
<dbReference type="PROSITE" id="PS01225">
    <property type="entry name" value="CTCK_2"/>
    <property type="match status" value="1"/>
</dbReference>
<dbReference type="InterPro" id="IPR000742">
    <property type="entry name" value="EGF"/>
</dbReference>
<dbReference type="PROSITE" id="PS51450">
    <property type="entry name" value="LRR"/>
    <property type="match status" value="1"/>
</dbReference>
<dbReference type="FunFam" id="2.10.25.10:FF:000142">
    <property type="entry name" value="Crumbs cell polarity complex component 2"/>
    <property type="match status" value="1"/>
</dbReference>
<evidence type="ECO:0000259" key="13">
    <source>
        <dbReference type="PROSITE" id="PS50025"/>
    </source>
</evidence>
<evidence type="ECO:0000256" key="11">
    <source>
        <dbReference type="PROSITE-ProRule" id="PRU00076"/>
    </source>
</evidence>
<dbReference type="InterPro" id="IPR000372">
    <property type="entry name" value="LRRNT"/>
</dbReference>
<feature type="disulfide bond" evidence="11">
    <location>
        <begin position="613"/>
        <end position="630"/>
    </location>
</feature>
<dbReference type="Pfam" id="PF00054">
    <property type="entry name" value="Laminin_G_1"/>
    <property type="match status" value="1"/>
</dbReference>
<evidence type="ECO:0000256" key="3">
    <source>
        <dbReference type="ARBA" id="ARBA00022525"/>
    </source>
</evidence>
<keyword evidence="8" id="KW-0524">Neurogenesis</keyword>
<feature type="disulfide bond" evidence="11">
    <location>
        <begin position="251"/>
        <end position="260"/>
    </location>
</feature>
<dbReference type="Gene3D" id="2.10.25.10">
    <property type="entry name" value="Laminin"/>
    <property type="match status" value="7"/>
</dbReference>
<dbReference type="SMART" id="SM00082">
    <property type="entry name" value="LRRCT"/>
    <property type="match status" value="1"/>
</dbReference>
<dbReference type="InterPro" id="IPR001881">
    <property type="entry name" value="EGF-like_Ca-bd_dom"/>
</dbReference>
<dbReference type="Pfam" id="PF13855">
    <property type="entry name" value="LRR_8"/>
    <property type="match status" value="1"/>
</dbReference>
<dbReference type="SMART" id="SM00369">
    <property type="entry name" value="LRR_TYP"/>
    <property type="match status" value="3"/>
</dbReference>
<dbReference type="SMART" id="SM00282">
    <property type="entry name" value="LamG"/>
    <property type="match status" value="1"/>
</dbReference>
<dbReference type="InterPro" id="IPR018097">
    <property type="entry name" value="EGF_Ca-bd_CS"/>
</dbReference>
<dbReference type="FunFam" id="2.10.25.10:FF:000053">
    <property type="entry name" value="Slit guidance ligand 2"/>
    <property type="match status" value="1"/>
</dbReference>
<keyword evidence="5" id="KW-0433">Leucine-rich repeat</keyword>
<dbReference type="GO" id="GO:0043235">
    <property type="term" value="C:receptor complex"/>
    <property type="evidence" value="ECO:0007669"/>
    <property type="project" value="TreeGrafter"/>
</dbReference>
<gene>
    <name evidence="15" type="ORF">SBAD_LOCUS6713</name>
</gene>
<dbReference type="FunFam" id="2.10.25.10:FF:000063">
    <property type="entry name" value="Slit guidance ligand 2"/>
    <property type="match status" value="1"/>
</dbReference>
<evidence type="ECO:0000256" key="9">
    <source>
        <dbReference type="ARBA" id="ARBA00023157"/>
    </source>
</evidence>
<feature type="domain" description="EGF-like" evidence="14">
    <location>
        <begin position="385"/>
        <end position="422"/>
    </location>
</feature>
<dbReference type="Pfam" id="PF12661">
    <property type="entry name" value="hEGF"/>
    <property type="match status" value="2"/>
</dbReference>
<dbReference type="Pfam" id="PF01462">
    <property type="entry name" value="LRRNT"/>
    <property type="match status" value="1"/>
</dbReference>
<feature type="domain" description="EGF-like" evidence="14">
    <location>
        <begin position="263"/>
        <end position="303"/>
    </location>
</feature>
<dbReference type="InterPro" id="IPR000483">
    <property type="entry name" value="Cys-rich_flank_reg_C"/>
</dbReference>
<organism evidence="15 16">
    <name type="scientific">Soboliphyme baturini</name>
    <dbReference type="NCBI Taxonomy" id="241478"/>
    <lineage>
        <taxon>Eukaryota</taxon>
        <taxon>Metazoa</taxon>
        <taxon>Ecdysozoa</taxon>
        <taxon>Nematoda</taxon>
        <taxon>Enoplea</taxon>
        <taxon>Dorylaimia</taxon>
        <taxon>Dioctophymatida</taxon>
        <taxon>Dioctophymatoidea</taxon>
        <taxon>Soboliphymatidae</taxon>
        <taxon>Soboliphyme</taxon>
    </lineage>
</organism>
<dbReference type="InterPro" id="IPR009030">
    <property type="entry name" value="Growth_fac_rcpt_cys_sf"/>
</dbReference>
<dbReference type="FunFam" id="2.10.25.10:FF:000054">
    <property type="entry name" value="Slit guidance ligand 2"/>
    <property type="match status" value="1"/>
</dbReference>
<dbReference type="GO" id="GO:0007411">
    <property type="term" value="P:axon guidance"/>
    <property type="evidence" value="ECO:0007669"/>
    <property type="project" value="TreeGrafter"/>
</dbReference>
<dbReference type="GO" id="GO:0005509">
    <property type="term" value="F:calcium ion binding"/>
    <property type="evidence" value="ECO:0007669"/>
    <property type="project" value="InterPro"/>
</dbReference>
<evidence type="ECO:0000256" key="8">
    <source>
        <dbReference type="ARBA" id="ARBA00022902"/>
    </source>
</evidence>
<keyword evidence="7" id="KW-0677">Repeat</keyword>
<dbReference type="CDD" id="cd00110">
    <property type="entry name" value="LamG"/>
    <property type="match status" value="1"/>
</dbReference>
<evidence type="ECO:0000256" key="2">
    <source>
        <dbReference type="ARBA" id="ARBA00022473"/>
    </source>
</evidence>
<dbReference type="GO" id="GO:0005576">
    <property type="term" value="C:extracellular region"/>
    <property type="evidence" value="ECO:0007669"/>
    <property type="project" value="UniProtKB-SubCell"/>
</dbReference>
<evidence type="ECO:0008006" key="17">
    <source>
        <dbReference type="Google" id="ProtNLM"/>
    </source>
</evidence>
<dbReference type="SMART" id="SM00041">
    <property type="entry name" value="CT"/>
    <property type="match status" value="1"/>
</dbReference>
<dbReference type="PANTHER" id="PTHR45836:SF4">
    <property type="entry name" value="PROTEIN SLIT"/>
    <property type="match status" value="1"/>
</dbReference>
<feature type="domain" description="EGF-like" evidence="14">
    <location>
        <begin position="305"/>
        <end position="336"/>
    </location>
</feature>
<dbReference type="SMART" id="SM00181">
    <property type="entry name" value="EGF"/>
    <property type="match status" value="7"/>
</dbReference>
<dbReference type="PANTHER" id="PTHR45836">
    <property type="entry name" value="SLIT HOMOLOG"/>
    <property type="match status" value="1"/>
</dbReference>
<dbReference type="InterPro" id="IPR051355">
    <property type="entry name" value="Notch/Slit_guidance"/>
</dbReference>
<keyword evidence="10" id="KW-0325">Glycoprotein</keyword>
<dbReference type="InterPro" id="IPR001791">
    <property type="entry name" value="Laminin_G"/>
</dbReference>
<keyword evidence="9 11" id="KW-1015">Disulfide bond</keyword>
<dbReference type="GO" id="GO:0007219">
    <property type="term" value="P:Notch signaling pathway"/>
    <property type="evidence" value="ECO:0007669"/>
    <property type="project" value="TreeGrafter"/>
</dbReference>
<dbReference type="PROSITE" id="PS01186">
    <property type="entry name" value="EGF_2"/>
    <property type="match status" value="7"/>
</dbReference>
<comment type="caution">
    <text evidence="11">Lacks conserved residue(s) required for the propagation of feature annotation.</text>
</comment>
<sequence length="719" mass="80211">MPGGKYCPAGCVCDDTVIRCSGKKLKEFPQGLPMDITELYLDNNEIEIIPPQVLNKIDLSNNKIMVLENDTFFNLSQLSTLILSYNKLQCLEATAFHGLKSLRILSLHGNDLSTLPKLAFQDLTSLTHIALGSNSLYCDCMMHWFADLIKKNYIESGIARCSGPKSLRNQLILTTPTHDFVCLAKCDACVLNPCENNGRCVPLPRRNFKCVCVPGFHGDTCHDVVDACYGDPCLNGATCKILEKGRFSCYCIKGFEGDRCETNIDDCIGNQCQNNATCLDLINDYKCTCPPGYTGIKLIDYCSKSLNPCENGATCVAEKHSYRCLCAPGYSGVNCTEDNNDCLNNLCKNGATCKDGINGYSCLCSPGFSGIYCEMPSMDNALYPKTSPCHHHDCRNGFCFQPDNAVDYRCQCIPGYGGEKCDKLYSVTFENFDNYVILRPLVMRPTVNITFTIMTEQSRGVVLYYGDDAHLAVELFERRVKISYYVGNYPASIMYSFTEVNDGSPHKIQLLSTGKNLTMTIDHWKPSTILNNGMIDYMDVPMDTPLYVGGLPKNYYSASCFVVLYSLMMLFSLGCIKDLYINSKIYDFQTSESPLKIVPGCAAFEDPCRKNKCTENGECKPVLSSLSYVCECHSGYKGQYCDERIKKCVKKRYREHLSENGCVSKKPIKNAKCDGYCGINCTCRASKMRSRKIGLICADKSKKYKTVNIIRKCSCSDEL</sequence>
<reference evidence="15 16" key="1">
    <citation type="submission" date="2018-11" db="EMBL/GenBank/DDBJ databases">
        <authorList>
            <consortium name="Pathogen Informatics"/>
        </authorList>
    </citation>
    <scope>NUCLEOTIDE SEQUENCE [LARGE SCALE GENOMIC DNA]</scope>
</reference>